<comment type="caution">
    <text evidence="2">The sequence shown here is derived from an EMBL/GenBank/DDBJ whole genome shotgun (WGS) entry which is preliminary data.</text>
</comment>
<proteinExistence type="predicted"/>
<dbReference type="PROSITE" id="PS51257">
    <property type="entry name" value="PROKAR_LIPOPROTEIN"/>
    <property type="match status" value="1"/>
</dbReference>
<organism evidence="2 3">
    <name type="scientific">Streptomyces sanyensis</name>
    <dbReference type="NCBI Taxonomy" id="568869"/>
    <lineage>
        <taxon>Bacteria</taxon>
        <taxon>Bacillati</taxon>
        <taxon>Actinomycetota</taxon>
        <taxon>Actinomycetes</taxon>
        <taxon>Kitasatosporales</taxon>
        <taxon>Streptomycetaceae</taxon>
        <taxon>Streptomyces</taxon>
    </lineage>
</organism>
<evidence type="ECO:0000313" key="2">
    <source>
        <dbReference type="EMBL" id="GAA4780848.1"/>
    </source>
</evidence>
<keyword evidence="1" id="KW-0732">Signal</keyword>
<evidence type="ECO:0000256" key="1">
    <source>
        <dbReference type="SAM" id="SignalP"/>
    </source>
</evidence>
<dbReference type="RefSeq" id="WP_345614186.1">
    <property type="nucleotide sequence ID" value="NZ_BAABJV010000007.1"/>
</dbReference>
<evidence type="ECO:0000313" key="3">
    <source>
        <dbReference type="Proteomes" id="UP001501147"/>
    </source>
</evidence>
<reference evidence="3" key="1">
    <citation type="journal article" date="2019" name="Int. J. Syst. Evol. Microbiol.">
        <title>The Global Catalogue of Microorganisms (GCM) 10K type strain sequencing project: providing services to taxonomists for standard genome sequencing and annotation.</title>
        <authorList>
            <consortium name="The Broad Institute Genomics Platform"/>
            <consortium name="The Broad Institute Genome Sequencing Center for Infectious Disease"/>
            <person name="Wu L."/>
            <person name="Ma J."/>
        </authorList>
    </citation>
    <scope>NUCLEOTIDE SEQUENCE [LARGE SCALE GENOMIC DNA]</scope>
    <source>
        <strain evidence="3">JCM 18324</strain>
    </source>
</reference>
<feature type="signal peptide" evidence="1">
    <location>
        <begin position="1"/>
        <end position="17"/>
    </location>
</feature>
<evidence type="ECO:0008006" key="4">
    <source>
        <dbReference type="Google" id="ProtNLM"/>
    </source>
</evidence>
<name>A0ABP9AHK3_9ACTN</name>
<keyword evidence="3" id="KW-1185">Reference proteome</keyword>
<dbReference type="EMBL" id="BAABJV010000007">
    <property type="protein sequence ID" value="GAA4780848.1"/>
    <property type="molecule type" value="Genomic_DNA"/>
</dbReference>
<protein>
    <recommendedName>
        <fullName evidence="4">Lipoprotein</fullName>
    </recommendedName>
</protein>
<gene>
    <name evidence="2" type="ORF">GCM10023329_32870</name>
</gene>
<feature type="chain" id="PRO_5045629694" description="Lipoprotein" evidence="1">
    <location>
        <begin position="18"/>
        <end position="175"/>
    </location>
</feature>
<accession>A0ABP9AHK3</accession>
<sequence length="175" mass="18603">MRVWGKGLVSFAAPVLAALLAGCGSGGREYAVPEKFCGYEVAPGSISPLLPDGQSVKDYSKKRSGFIAHCRLGVDERMAISVDVEQNTGPLEPVDMDPKKFKDGIAVNVPFAQSAIAGSERARVVAQCGDLYPWMVFDFSFYSPYGGAGEQRAADVAGFVENFVASVNRGLRCAA</sequence>
<dbReference type="Proteomes" id="UP001501147">
    <property type="component" value="Unassembled WGS sequence"/>
</dbReference>